<reference evidence="7" key="1">
    <citation type="submission" date="2019-12" db="EMBL/GenBank/DDBJ databases">
        <title>Complete genome of Terracaulis silvestris 0127_4.</title>
        <authorList>
            <person name="Vieira S."/>
            <person name="Riedel T."/>
            <person name="Sproer C."/>
            <person name="Pascual J."/>
            <person name="Boedeker C."/>
            <person name="Overmann J."/>
        </authorList>
    </citation>
    <scope>NUCLEOTIDE SEQUENCE [LARGE SCALE GENOMIC DNA]</scope>
    <source>
        <strain evidence="7">0127_4</strain>
    </source>
</reference>
<dbReference type="NCBIfam" id="TIGR00741">
    <property type="entry name" value="yfiA"/>
    <property type="match status" value="1"/>
</dbReference>
<dbReference type="InterPro" id="IPR034694">
    <property type="entry name" value="HPF_long/plastid"/>
</dbReference>
<comment type="function">
    <text evidence="4">Required for dimerization of active 70S ribosomes into 100S ribosomes in stationary phase; 100S ribosomes are translationally inactive and sometimes present during exponential growth.</text>
</comment>
<comment type="subunit">
    <text evidence="2">Associates exclusively with 100S ribosomes, which are dimers of 70S ribosomes.</text>
</comment>
<keyword evidence="7" id="KW-1185">Reference proteome</keyword>
<feature type="domain" description="Sigma 54 modulation/S30EA ribosomal protein C-terminal" evidence="5">
    <location>
        <begin position="135"/>
        <end position="189"/>
    </location>
</feature>
<dbReference type="SUPFAM" id="SSF69754">
    <property type="entry name" value="Ribosome binding protein Y (YfiA homologue)"/>
    <property type="match status" value="1"/>
</dbReference>
<accession>A0A6I6MG16</accession>
<evidence type="ECO:0000313" key="7">
    <source>
        <dbReference type="Proteomes" id="UP000431269"/>
    </source>
</evidence>
<keyword evidence="4" id="KW-0963">Cytoplasm</keyword>
<dbReference type="CDD" id="cd00552">
    <property type="entry name" value="RaiA"/>
    <property type="match status" value="1"/>
</dbReference>
<evidence type="ECO:0000313" key="6">
    <source>
        <dbReference type="EMBL" id="QGZ93480.1"/>
    </source>
</evidence>
<comment type="similarity">
    <text evidence="4">Belongs to the HPF/YfiA ribosome-associated protein family. Long HPF subfamily.</text>
</comment>
<dbReference type="EMBL" id="CP047045">
    <property type="protein sequence ID" value="QGZ93480.1"/>
    <property type="molecule type" value="Genomic_DNA"/>
</dbReference>
<dbReference type="PANTHER" id="PTHR33231:SF1">
    <property type="entry name" value="30S RIBOSOMAL PROTEIN"/>
    <property type="match status" value="1"/>
</dbReference>
<dbReference type="InterPro" id="IPR032528">
    <property type="entry name" value="Ribosom_S30AE_C"/>
</dbReference>
<dbReference type="AlphaFoldDB" id="A0A6I6MG16"/>
<dbReference type="PANTHER" id="PTHR33231">
    <property type="entry name" value="30S RIBOSOMAL PROTEIN"/>
    <property type="match status" value="1"/>
</dbReference>
<evidence type="ECO:0000256" key="2">
    <source>
        <dbReference type="ARBA" id="ARBA00038695"/>
    </source>
</evidence>
<evidence type="ECO:0000256" key="4">
    <source>
        <dbReference type="HAMAP-Rule" id="MF_00839"/>
    </source>
</evidence>
<dbReference type="Pfam" id="PF02482">
    <property type="entry name" value="Ribosomal_S30AE"/>
    <property type="match status" value="1"/>
</dbReference>
<comment type="subcellular location">
    <subcellularLocation>
        <location evidence="4">Cytoplasm</location>
    </subcellularLocation>
</comment>
<dbReference type="Proteomes" id="UP000431269">
    <property type="component" value="Chromosome"/>
</dbReference>
<dbReference type="InterPro" id="IPR038416">
    <property type="entry name" value="Ribosom_S30AE_C_sf"/>
</dbReference>
<name>A0A6I6MG16_9CAUL</name>
<evidence type="ECO:0000256" key="1">
    <source>
        <dbReference type="ARBA" id="ARBA00022845"/>
    </source>
</evidence>
<dbReference type="InterPro" id="IPR050574">
    <property type="entry name" value="HPF/YfiA_ribosome-assoc"/>
</dbReference>
<organism evidence="6 7">
    <name type="scientific">Terricaulis silvestris</name>
    <dbReference type="NCBI Taxonomy" id="2686094"/>
    <lineage>
        <taxon>Bacteria</taxon>
        <taxon>Pseudomonadati</taxon>
        <taxon>Pseudomonadota</taxon>
        <taxon>Alphaproteobacteria</taxon>
        <taxon>Caulobacterales</taxon>
        <taxon>Caulobacteraceae</taxon>
        <taxon>Terricaulis</taxon>
    </lineage>
</organism>
<gene>
    <name evidence="4" type="primary">hpf</name>
    <name evidence="6" type="ORF">DSM104635_00290</name>
</gene>
<dbReference type="InterPro" id="IPR036567">
    <property type="entry name" value="RHF-like"/>
</dbReference>
<comment type="subunit">
    <text evidence="4">Interacts with 100S ribosomes.</text>
</comment>
<dbReference type="Gene3D" id="3.30.505.50">
    <property type="entry name" value="Sigma 54 modulation/S30EA ribosomal protein, C-terminal domain"/>
    <property type="match status" value="1"/>
</dbReference>
<keyword evidence="1 4" id="KW-0810">Translation regulation</keyword>
<dbReference type="InterPro" id="IPR003489">
    <property type="entry name" value="RHF/RaiA"/>
</dbReference>
<proteinExistence type="inferred from homology"/>
<dbReference type="RefSeq" id="WP_158764483.1">
    <property type="nucleotide sequence ID" value="NZ_CP047045.1"/>
</dbReference>
<dbReference type="GO" id="GO:0043024">
    <property type="term" value="F:ribosomal small subunit binding"/>
    <property type="evidence" value="ECO:0007669"/>
    <property type="project" value="TreeGrafter"/>
</dbReference>
<evidence type="ECO:0000259" key="5">
    <source>
        <dbReference type="Pfam" id="PF16321"/>
    </source>
</evidence>
<dbReference type="HAMAP" id="MF_00839">
    <property type="entry name" value="HPF"/>
    <property type="match status" value="1"/>
</dbReference>
<dbReference type="KEGG" id="tsv:DSM104635_00290"/>
<sequence>MRIQIAGRQMDVGEALRTRIEDELSSGVAKYFSRATDAVVTVGKNGGGVGIEVDCTVHLPSGISLQAEGHGGDAHSAFGDAMDKLEKRVRRYKRRLRNHHADHKSPLPAEDASSYVLAPSAEENDADDASAPADDPPLVIAETTVAVRTMTVSMAVMQLDLSSSPALMFRNASNGALNVVYRRPDGNIGWIAPERQTARRLNGGA</sequence>
<protein>
    <recommendedName>
        <fullName evidence="3 4">Ribosome hibernation promoting factor</fullName>
        <shortName evidence="4">HPF</shortName>
    </recommendedName>
</protein>
<dbReference type="Pfam" id="PF16321">
    <property type="entry name" value="Ribosom_S30AE_C"/>
    <property type="match status" value="1"/>
</dbReference>
<evidence type="ECO:0000256" key="3">
    <source>
        <dbReference type="ARBA" id="ARBA00041148"/>
    </source>
</evidence>
<dbReference type="GO" id="GO:0022627">
    <property type="term" value="C:cytosolic small ribosomal subunit"/>
    <property type="evidence" value="ECO:0007669"/>
    <property type="project" value="TreeGrafter"/>
</dbReference>
<dbReference type="GO" id="GO:0045900">
    <property type="term" value="P:negative regulation of translational elongation"/>
    <property type="evidence" value="ECO:0007669"/>
    <property type="project" value="TreeGrafter"/>
</dbReference>
<dbReference type="Gene3D" id="3.30.160.100">
    <property type="entry name" value="Ribosome hibernation promotion factor-like"/>
    <property type="match status" value="1"/>
</dbReference>